<dbReference type="EMBL" id="CP001814">
    <property type="protein sequence ID" value="ACZ90103.1"/>
    <property type="molecule type" value="Genomic_DNA"/>
</dbReference>
<name>D2BE57_STRRD</name>
<organism evidence="1 2">
    <name type="scientific">Streptosporangium roseum (strain ATCC 12428 / DSM 43021 / JCM 3005 / KCTC 9067 / NCIMB 10171 / NRRL 2505 / NI 9100)</name>
    <dbReference type="NCBI Taxonomy" id="479432"/>
    <lineage>
        <taxon>Bacteria</taxon>
        <taxon>Bacillati</taxon>
        <taxon>Actinomycetota</taxon>
        <taxon>Actinomycetes</taxon>
        <taxon>Streptosporangiales</taxon>
        <taxon>Streptosporangiaceae</taxon>
        <taxon>Streptosporangium</taxon>
    </lineage>
</organism>
<dbReference type="eggNOG" id="ENOG50335XV">
    <property type="taxonomic scope" value="Bacteria"/>
</dbReference>
<proteinExistence type="predicted"/>
<dbReference type="Proteomes" id="UP000002029">
    <property type="component" value="Chromosome"/>
</dbReference>
<dbReference type="HOGENOM" id="CLU_682984_0_0_11"/>
<keyword evidence="2" id="KW-1185">Reference proteome</keyword>
<dbReference type="STRING" id="479432.Sros_7420"/>
<dbReference type="OrthoDB" id="9115306at2"/>
<dbReference type="RefSeq" id="WP_012893833.1">
    <property type="nucleotide sequence ID" value="NC_013595.1"/>
</dbReference>
<gene>
    <name evidence="1" type="ordered locus">Sros_7420</name>
</gene>
<evidence type="ECO:0000313" key="1">
    <source>
        <dbReference type="EMBL" id="ACZ90103.1"/>
    </source>
</evidence>
<dbReference type="KEGG" id="sro:Sros_7420"/>
<dbReference type="AlphaFoldDB" id="D2BE57"/>
<accession>D2BE57</accession>
<protein>
    <submittedName>
        <fullName evidence="1">Uncharacterized protein</fullName>
    </submittedName>
</protein>
<reference evidence="1 2" key="1">
    <citation type="journal article" date="2010" name="Stand. Genomic Sci.">
        <title>Complete genome sequence of Streptosporangium roseum type strain (NI 9100).</title>
        <authorList>
            <person name="Nolan M."/>
            <person name="Sikorski J."/>
            <person name="Jando M."/>
            <person name="Lucas S."/>
            <person name="Lapidus A."/>
            <person name="Glavina Del Rio T."/>
            <person name="Chen F."/>
            <person name="Tice H."/>
            <person name="Pitluck S."/>
            <person name="Cheng J.F."/>
            <person name="Chertkov O."/>
            <person name="Sims D."/>
            <person name="Meincke L."/>
            <person name="Brettin T."/>
            <person name="Han C."/>
            <person name="Detter J.C."/>
            <person name="Bruce D."/>
            <person name="Goodwin L."/>
            <person name="Land M."/>
            <person name="Hauser L."/>
            <person name="Chang Y.J."/>
            <person name="Jeffries C.D."/>
            <person name="Ivanova N."/>
            <person name="Mavromatis K."/>
            <person name="Mikhailova N."/>
            <person name="Chen A."/>
            <person name="Palaniappan K."/>
            <person name="Chain P."/>
            <person name="Rohde M."/>
            <person name="Goker M."/>
            <person name="Bristow J."/>
            <person name="Eisen J.A."/>
            <person name="Markowitz V."/>
            <person name="Hugenholtz P."/>
            <person name="Kyrpides N.C."/>
            <person name="Klenk H.P."/>
        </authorList>
    </citation>
    <scope>NUCLEOTIDE SEQUENCE [LARGE SCALE GENOMIC DNA]</scope>
    <source>
        <strain evidence="2">ATCC 12428 / DSM 43021 / JCM 3005 / NI 9100</strain>
    </source>
</reference>
<dbReference type="InterPro" id="IPR046203">
    <property type="entry name" value="DUF6236"/>
</dbReference>
<sequence>MRRIGLYYPFIHFRDDRWLKAAALYWPAMARVVPAGYHPNDSAVTRALADGLGFVTDVDPEPAAAAVAPAFTQVMTEHADRLRHLCPPTTSLPVVDVRNRLSHPHFSASVALEVDVNGSPRPTGIITGEIEPGLRETLLTAGLAYPGSRIQGGHEHWLIVHPDLAWVYKCALTKEVARQSLLHPTTDQIDVQSADQEWTADHIADALLTSAGRRAAAQEGQKVSDRIAFLALHVAIPFNLNNIPAKKIVRLRQDHGDEFDAFGELVTATVAELADTLAEVKDPNILDAYLRQEVGRRFERPLKDLRKAMGGSRVDSVLGALNVKFEVPALAAAALGGAVATGHPVLAGAGAAFGLFGVVRGARQARAEKLAASSVSYLLHVGKLEPKSLLGRVARGSAGTARRELP</sequence>
<dbReference type="Pfam" id="PF19749">
    <property type="entry name" value="DUF6236"/>
    <property type="match status" value="1"/>
</dbReference>
<evidence type="ECO:0000313" key="2">
    <source>
        <dbReference type="Proteomes" id="UP000002029"/>
    </source>
</evidence>